<evidence type="ECO:0000313" key="2">
    <source>
        <dbReference type="EMBL" id="MDB9223130.1"/>
    </source>
</evidence>
<dbReference type="EMBL" id="JAQMRD010000009">
    <property type="protein sequence ID" value="MDB9223130.1"/>
    <property type="molecule type" value="Genomic_DNA"/>
</dbReference>
<dbReference type="RefSeq" id="WP_118122088.1">
    <property type="nucleotide sequence ID" value="NZ_CABJFF010000025.1"/>
</dbReference>
<feature type="domain" description="RmlD-like substrate binding" evidence="1">
    <location>
        <begin position="3"/>
        <end position="66"/>
    </location>
</feature>
<proteinExistence type="predicted"/>
<dbReference type="Pfam" id="PF04321">
    <property type="entry name" value="RmlD_sub_bind"/>
    <property type="match status" value="1"/>
</dbReference>
<dbReference type="SUPFAM" id="SSF51735">
    <property type="entry name" value="NAD(P)-binding Rossmann-fold domains"/>
    <property type="match status" value="1"/>
</dbReference>
<dbReference type="AlphaFoldDB" id="A0AAW6FJ91"/>
<dbReference type="Gene3D" id="3.40.50.720">
    <property type="entry name" value="NAD(P)-binding Rossmann-like Domain"/>
    <property type="match status" value="1"/>
</dbReference>
<dbReference type="InterPro" id="IPR036291">
    <property type="entry name" value="NAD(P)-bd_dom_sf"/>
</dbReference>
<dbReference type="Proteomes" id="UP001212263">
    <property type="component" value="Unassembled WGS sequence"/>
</dbReference>
<name>A0AAW6FJ91_9BACT</name>
<comment type="caution">
    <text evidence="2">The sequence shown here is derived from an EMBL/GenBank/DDBJ whole genome shotgun (WGS) entry which is preliminary data.</text>
</comment>
<accession>A0AAW6FJ91</accession>
<protein>
    <submittedName>
        <fullName evidence="2">Sugar nucleotide-binding protein</fullName>
    </submittedName>
</protein>
<evidence type="ECO:0000259" key="1">
    <source>
        <dbReference type="Pfam" id="PF04321"/>
    </source>
</evidence>
<organism evidence="2 3">
    <name type="scientific">Odoribacter splanchnicus</name>
    <dbReference type="NCBI Taxonomy" id="28118"/>
    <lineage>
        <taxon>Bacteria</taxon>
        <taxon>Pseudomonadati</taxon>
        <taxon>Bacteroidota</taxon>
        <taxon>Bacteroidia</taxon>
        <taxon>Bacteroidales</taxon>
        <taxon>Odoribacteraceae</taxon>
        <taxon>Odoribacter</taxon>
    </lineage>
</organism>
<gene>
    <name evidence="2" type="ORF">PN645_08940</name>
</gene>
<evidence type="ECO:0000313" key="3">
    <source>
        <dbReference type="Proteomes" id="UP001212263"/>
    </source>
</evidence>
<reference evidence="2" key="1">
    <citation type="submission" date="2023-01" db="EMBL/GenBank/DDBJ databases">
        <title>Human gut microbiome strain richness.</title>
        <authorList>
            <person name="Chen-Liaw A."/>
        </authorList>
    </citation>
    <scope>NUCLEOTIDE SEQUENCE</scope>
    <source>
        <strain evidence="2">RTP21484st1_B7_RTP21484_190118</strain>
    </source>
</reference>
<dbReference type="InterPro" id="IPR029903">
    <property type="entry name" value="RmlD-like-bd"/>
</dbReference>
<sequence>MSNILVTGAHGPLGNEMQRLAEQDAENMYVFTDVAELDITDLDAIRRCMTEYRISIVVNCAAICDIRSCHSDEFPSKVKKPAFSVLDKTKVKKDFDYVIPYRRDSLVKCNHELDKI</sequence>